<gene>
    <name evidence="3" type="ORF">P153DRAFT_400400</name>
</gene>
<reference evidence="3" key="1">
    <citation type="journal article" date="2020" name="Stud. Mycol.">
        <title>101 Dothideomycetes genomes: a test case for predicting lifestyles and emergence of pathogens.</title>
        <authorList>
            <person name="Haridas S."/>
            <person name="Albert R."/>
            <person name="Binder M."/>
            <person name="Bloem J."/>
            <person name="Labutti K."/>
            <person name="Salamov A."/>
            <person name="Andreopoulos B."/>
            <person name="Baker S."/>
            <person name="Barry K."/>
            <person name="Bills G."/>
            <person name="Bluhm B."/>
            <person name="Cannon C."/>
            <person name="Castanera R."/>
            <person name="Culley D."/>
            <person name="Daum C."/>
            <person name="Ezra D."/>
            <person name="Gonzalez J."/>
            <person name="Henrissat B."/>
            <person name="Kuo A."/>
            <person name="Liang C."/>
            <person name="Lipzen A."/>
            <person name="Lutzoni F."/>
            <person name="Magnuson J."/>
            <person name="Mondo S."/>
            <person name="Nolan M."/>
            <person name="Ohm R."/>
            <person name="Pangilinan J."/>
            <person name="Park H.-J."/>
            <person name="Ramirez L."/>
            <person name="Alfaro M."/>
            <person name="Sun H."/>
            <person name="Tritt A."/>
            <person name="Yoshinaga Y."/>
            <person name="Zwiers L.-H."/>
            <person name="Turgeon B."/>
            <person name="Goodwin S."/>
            <person name="Spatafora J."/>
            <person name="Crous P."/>
            <person name="Grigoriev I."/>
        </authorList>
    </citation>
    <scope>NUCLEOTIDE SEQUENCE</scope>
    <source>
        <strain evidence="3">CBS 119687</strain>
    </source>
</reference>
<dbReference type="GO" id="GO:0003924">
    <property type="term" value="F:GTPase activity"/>
    <property type="evidence" value="ECO:0007669"/>
    <property type="project" value="InterPro"/>
</dbReference>
<dbReference type="GO" id="GO:0005525">
    <property type="term" value="F:GTP binding"/>
    <property type="evidence" value="ECO:0007669"/>
    <property type="project" value="UniProtKB-KW"/>
</dbReference>
<evidence type="ECO:0000256" key="2">
    <source>
        <dbReference type="ARBA" id="ARBA00023134"/>
    </source>
</evidence>
<keyword evidence="2" id="KW-0342">GTP-binding</keyword>
<dbReference type="EMBL" id="ML977516">
    <property type="protein sequence ID" value="KAF2125601.1"/>
    <property type="molecule type" value="Genomic_DNA"/>
</dbReference>
<evidence type="ECO:0000313" key="3">
    <source>
        <dbReference type="EMBL" id="KAF2125601.1"/>
    </source>
</evidence>
<name>A0A6A6A4S6_9PLEO</name>
<accession>A0A6A6A4S6</accession>
<dbReference type="InterPro" id="IPR001806">
    <property type="entry name" value="Small_GTPase"/>
</dbReference>
<dbReference type="Gene3D" id="3.40.50.300">
    <property type="entry name" value="P-loop containing nucleotide triphosphate hydrolases"/>
    <property type="match status" value="1"/>
</dbReference>
<dbReference type="PANTHER" id="PTHR24070">
    <property type="entry name" value="RAS, DI-RAS, AND RHEB FAMILY MEMBERS OF SMALL GTPASE SUPERFAMILY"/>
    <property type="match status" value="1"/>
</dbReference>
<dbReference type="RefSeq" id="XP_033519993.1">
    <property type="nucleotide sequence ID" value="XM_033671817.1"/>
</dbReference>
<dbReference type="Proteomes" id="UP000799771">
    <property type="component" value="Unassembled WGS sequence"/>
</dbReference>
<proteinExistence type="predicted"/>
<dbReference type="OrthoDB" id="5203335at2759"/>
<dbReference type="InterPro" id="IPR020849">
    <property type="entry name" value="Small_GTPase_Ras-type"/>
</dbReference>
<keyword evidence="4" id="KW-1185">Reference proteome</keyword>
<dbReference type="GO" id="GO:0016020">
    <property type="term" value="C:membrane"/>
    <property type="evidence" value="ECO:0007669"/>
    <property type="project" value="InterPro"/>
</dbReference>
<dbReference type="PROSITE" id="PS51421">
    <property type="entry name" value="RAS"/>
    <property type="match status" value="1"/>
</dbReference>
<dbReference type="SMART" id="SM00173">
    <property type="entry name" value="RAS"/>
    <property type="match status" value="1"/>
</dbReference>
<keyword evidence="1" id="KW-0547">Nucleotide-binding</keyword>
<dbReference type="GO" id="GO:0007165">
    <property type="term" value="P:signal transduction"/>
    <property type="evidence" value="ECO:0007669"/>
    <property type="project" value="InterPro"/>
</dbReference>
<organism evidence="3 4">
    <name type="scientific">Dothidotthia symphoricarpi CBS 119687</name>
    <dbReference type="NCBI Taxonomy" id="1392245"/>
    <lineage>
        <taxon>Eukaryota</taxon>
        <taxon>Fungi</taxon>
        <taxon>Dikarya</taxon>
        <taxon>Ascomycota</taxon>
        <taxon>Pezizomycotina</taxon>
        <taxon>Dothideomycetes</taxon>
        <taxon>Pleosporomycetidae</taxon>
        <taxon>Pleosporales</taxon>
        <taxon>Dothidotthiaceae</taxon>
        <taxon>Dothidotthia</taxon>
    </lineage>
</organism>
<evidence type="ECO:0000256" key="1">
    <source>
        <dbReference type="ARBA" id="ARBA00022741"/>
    </source>
</evidence>
<dbReference type="InterPro" id="IPR027417">
    <property type="entry name" value="P-loop_NTPase"/>
</dbReference>
<dbReference type="SUPFAM" id="SSF52540">
    <property type="entry name" value="P-loop containing nucleoside triphosphate hydrolases"/>
    <property type="match status" value="1"/>
</dbReference>
<sequence length="263" mass="29153">MSLGMSTRKPTFLPAYRRGIALHESFWRSQKLPDTFPPRNASSATNSVRIVVWGTHPQARSDHVVNMINYADVNISSTELGMFSYPVEFLCEGNVYALDITELPQPEAQPQALLSMFQQFAFILVYTVTSFSSFKDAQNQFGKLLATMEVGIDNHPFPIMILGLTTELGTSSDLPTQQASRPVRQVPTYEGRSFAETRGCLFAESSAQVFSDIIGVFAAIVERINHASSNRAPGFTPAAAEELARKQWIVAVDSVPKDSRKHF</sequence>
<evidence type="ECO:0000313" key="4">
    <source>
        <dbReference type="Proteomes" id="UP000799771"/>
    </source>
</evidence>
<protein>
    <submittedName>
        <fullName evidence="3">Uncharacterized protein</fullName>
    </submittedName>
</protein>
<dbReference type="GeneID" id="54412249"/>
<dbReference type="Pfam" id="PF00071">
    <property type="entry name" value="Ras"/>
    <property type="match status" value="1"/>
</dbReference>
<dbReference type="AlphaFoldDB" id="A0A6A6A4S6"/>